<protein>
    <recommendedName>
        <fullName evidence="1">DUF4326 domain-containing protein</fullName>
    </recommendedName>
</protein>
<sequence length="89" mass="9735">MCKVLNKRIHGIPLGAVYIGRPSIWGNPFVIGKDGSRSDVIARYETWLLGNAYLVDQLHTLTGKDLVCWCAPASCQGDVLVRLASKPPN</sequence>
<keyword evidence="3" id="KW-1185">Reference proteome</keyword>
<proteinExistence type="predicted"/>
<gene>
    <name evidence="2" type="ORF">FHS79_002791</name>
</gene>
<comment type="caution">
    <text evidence="2">The sequence shown here is derived from an EMBL/GenBank/DDBJ whole genome shotgun (WGS) entry which is preliminary data.</text>
</comment>
<organism evidence="2 3">
    <name type="scientific">Polymorphobacter multimanifer</name>
    <dbReference type="NCBI Taxonomy" id="1070431"/>
    <lineage>
        <taxon>Bacteria</taxon>
        <taxon>Pseudomonadati</taxon>
        <taxon>Pseudomonadota</taxon>
        <taxon>Alphaproteobacteria</taxon>
        <taxon>Sphingomonadales</taxon>
        <taxon>Sphingosinicellaceae</taxon>
        <taxon>Polymorphobacter</taxon>
    </lineage>
</organism>
<evidence type="ECO:0000259" key="1">
    <source>
        <dbReference type="Pfam" id="PF14216"/>
    </source>
</evidence>
<dbReference type="InterPro" id="IPR025475">
    <property type="entry name" value="DUF4326"/>
</dbReference>
<name>A0A841LAC8_9SPHN</name>
<evidence type="ECO:0000313" key="3">
    <source>
        <dbReference type="Proteomes" id="UP000538147"/>
    </source>
</evidence>
<dbReference type="Pfam" id="PF14216">
    <property type="entry name" value="DUF4326"/>
    <property type="match status" value="1"/>
</dbReference>
<accession>A0A841LAC8</accession>
<dbReference type="Proteomes" id="UP000538147">
    <property type="component" value="Unassembled WGS sequence"/>
</dbReference>
<reference evidence="2 3" key="1">
    <citation type="submission" date="2020-08" db="EMBL/GenBank/DDBJ databases">
        <title>Genomic Encyclopedia of Type Strains, Phase IV (KMG-IV): sequencing the most valuable type-strain genomes for metagenomic binning, comparative biology and taxonomic classification.</title>
        <authorList>
            <person name="Goeker M."/>
        </authorList>
    </citation>
    <scope>NUCLEOTIDE SEQUENCE [LARGE SCALE GENOMIC DNA]</scope>
    <source>
        <strain evidence="2 3">DSM 102189</strain>
    </source>
</reference>
<dbReference type="EMBL" id="JACIIV010000021">
    <property type="protein sequence ID" value="MBB6228601.1"/>
    <property type="molecule type" value="Genomic_DNA"/>
</dbReference>
<dbReference type="AlphaFoldDB" id="A0A841LAC8"/>
<dbReference type="RefSeq" id="WP_184201240.1">
    <property type="nucleotide sequence ID" value="NZ_BMOX01000004.1"/>
</dbReference>
<feature type="domain" description="DUF4326" evidence="1">
    <location>
        <begin position="15"/>
        <end position="81"/>
    </location>
</feature>
<evidence type="ECO:0000313" key="2">
    <source>
        <dbReference type="EMBL" id="MBB6228601.1"/>
    </source>
</evidence>